<dbReference type="Pfam" id="PF03413">
    <property type="entry name" value="PepSY"/>
    <property type="match status" value="1"/>
</dbReference>
<name>A0ABX7SYT2_9SPHN</name>
<dbReference type="PANTHER" id="PTHR34219:SF5">
    <property type="entry name" value="BLR4505 PROTEIN"/>
    <property type="match status" value="1"/>
</dbReference>
<keyword evidence="1" id="KW-0812">Transmembrane</keyword>
<dbReference type="InterPro" id="IPR005625">
    <property type="entry name" value="PepSY-ass_TM"/>
</dbReference>
<evidence type="ECO:0000259" key="2">
    <source>
        <dbReference type="Pfam" id="PF03413"/>
    </source>
</evidence>
<dbReference type="Proteomes" id="UP000663923">
    <property type="component" value="Chromosome"/>
</dbReference>
<accession>A0ABX7SYT2</accession>
<feature type="domain" description="PepSY" evidence="2">
    <location>
        <begin position="35"/>
        <end position="94"/>
    </location>
</feature>
<feature type="transmembrane region" description="Helical" evidence="1">
    <location>
        <begin position="125"/>
        <end position="149"/>
    </location>
</feature>
<feature type="transmembrane region" description="Helical" evidence="1">
    <location>
        <begin position="179"/>
        <end position="198"/>
    </location>
</feature>
<evidence type="ECO:0000313" key="3">
    <source>
        <dbReference type="EMBL" id="QTD54454.1"/>
    </source>
</evidence>
<sequence length="354" mass="39418">MLLAITGMAIAWYDELDTALNPDLRQAQIGSGDLVSLDKVVANAEAALPGFSVNNAILAPESGYTHWLIGRQVLADGDVRAMQLFVDPASGTVAGWRESGALQFDRHHFPDLLYGLHTELLADEIGATIVGIIGLLWMLDHFLSLPLAFPKRQKWQDAFRLAGRKGSLRRLFDWHRAKGMWLWLLTFTITLTGVTLAFPNVSRDLVQPLSPISERLHEAMPETSNDISIGLDEAISRVTADISQVHSVRIFPTISQYAVRTYDDRDPDNQGRLWTYVNMVDGTITGKRHDIGESGGDLFFAWQYPLHSGHAAGFAGRLIVTLVGLVTVLLCYSGLRLVWRRRNNGRQNRNSTNF</sequence>
<gene>
    <name evidence="3" type="ORF">J4G78_09090</name>
</gene>
<keyword evidence="1" id="KW-0472">Membrane</keyword>
<protein>
    <submittedName>
        <fullName evidence="3">PepSY domain-containing protein</fullName>
    </submittedName>
</protein>
<dbReference type="EMBL" id="CP071794">
    <property type="protein sequence ID" value="QTD54454.1"/>
    <property type="molecule type" value="Genomic_DNA"/>
</dbReference>
<keyword evidence="1" id="KW-1133">Transmembrane helix</keyword>
<dbReference type="PANTHER" id="PTHR34219">
    <property type="entry name" value="IRON-REGULATED INNER MEMBRANE PROTEIN-RELATED"/>
    <property type="match status" value="1"/>
</dbReference>
<proteinExistence type="predicted"/>
<feature type="transmembrane region" description="Helical" evidence="1">
    <location>
        <begin position="314"/>
        <end position="339"/>
    </location>
</feature>
<reference evidence="3 4" key="1">
    <citation type="submission" date="2021-03" db="EMBL/GenBank/DDBJ databases">
        <title>Complete genome of Parasphingorhabdus_sp.JHSY0214.</title>
        <authorList>
            <person name="Yoo J.H."/>
            <person name="Bae J.W."/>
        </authorList>
    </citation>
    <scope>NUCLEOTIDE SEQUENCE [LARGE SCALE GENOMIC DNA]</scope>
    <source>
        <strain evidence="3 4">JHSY0214</strain>
    </source>
</reference>
<evidence type="ECO:0000313" key="4">
    <source>
        <dbReference type="Proteomes" id="UP000663923"/>
    </source>
</evidence>
<keyword evidence="4" id="KW-1185">Reference proteome</keyword>
<dbReference type="InterPro" id="IPR025711">
    <property type="entry name" value="PepSY"/>
</dbReference>
<dbReference type="Pfam" id="PF03929">
    <property type="entry name" value="PepSY_TM"/>
    <property type="match status" value="1"/>
</dbReference>
<evidence type="ECO:0000256" key="1">
    <source>
        <dbReference type="SAM" id="Phobius"/>
    </source>
</evidence>
<organism evidence="3 4">
    <name type="scientific">Parasphingorhabdus cellanae</name>
    <dbReference type="NCBI Taxonomy" id="2806553"/>
    <lineage>
        <taxon>Bacteria</taxon>
        <taxon>Pseudomonadati</taxon>
        <taxon>Pseudomonadota</taxon>
        <taxon>Alphaproteobacteria</taxon>
        <taxon>Sphingomonadales</taxon>
        <taxon>Sphingomonadaceae</taxon>
        <taxon>Parasphingorhabdus</taxon>
    </lineage>
</organism>